<name>A0A9D5DJT7_9CRYT</name>
<keyword evidence="1" id="KW-1133">Transmembrane helix</keyword>
<dbReference type="Proteomes" id="UP001067231">
    <property type="component" value="Unassembled WGS sequence"/>
</dbReference>
<comment type="caution">
    <text evidence="2">The sequence shown here is derived from an EMBL/GenBank/DDBJ whole genome shotgun (WGS) entry which is preliminary data.</text>
</comment>
<keyword evidence="1" id="KW-0812">Transmembrane</keyword>
<evidence type="ECO:0000313" key="2">
    <source>
        <dbReference type="EMBL" id="KAJ1606310.1"/>
    </source>
</evidence>
<protein>
    <submittedName>
        <fullName evidence="2">Uncharacterized protein</fullName>
    </submittedName>
</protein>
<keyword evidence="1" id="KW-0472">Membrane</keyword>
<gene>
    <name evidence="2" type="ORF">OJ253_2806</name>
</gene>
<sequence>MNNGNGLLLKRDFESVRNSLIKEGMDEMVCKCFNQVRKNIDYLNELNFGENTNSLNNESYLVDRSFKIKETQNLFKYCIKLLDREAEINPHYKLLLENLLFHFQNIFSLERYEVNNDLRCIPEVNVESKNSSSFSSISSIIPKFNKTHLSVCNDLEKQLLHERQKELVRLNESAIELMEIHDMLYSEIVHSQLIIDDFQDGVKETVVNTDNRHLIREIDIISERNNRRRAAKIVLCITVFFLLLFLLRA</sequence>
<feature type="transmembrane region" description="Helical" evidence="1">
    <location>
        <begin position="230"/>
        <end position="247"/>
    </location>
</feature>
<organism evidence="2">
    <name type="scientific">Cryptosporidium canis</name>
    <dbReference type="NCBI Taxonomy" id="195482"/>
    <lineage>
        <taxon>Eukaryota</taxon>
        <taxon>Sar</taxon>
        <taxon>Alveolata</taxon>
        <taxon>Apicomplexa</taxon>
        <taxon>Conoidasida</taxon>
        <taxon>Coccidia</taxon>
        <taxon>Eucoccidiorida</taxon>
        <taxon>Eimeriorina</taxon>
        <taxon>Cryptosporidiidae</taxon>
        <taxon>Cryptosporidium</taxon>
    </lineage>
</organism>
<dbReference type="OrthoDB" id="341764at2759"/>
<dbReference type="AlphaFoldDB" id="A0A9D5DJT7"/>
<accession>A0A9D5DJT7</accession>
<reference evidence="2" key="1">
    <citation type="submission" date="2022-10" db="EMBL/GenBank/DDBJ databases">
        <title>Adaptive evolution leads to modifications in subtelomeric GC content in a zoonotic Cryptosporidium species.</title>
        <authorList>
            <person name="Li J."/>
            <person name="Feng Y."/>
            <person name="Xiao L."/>
        </authorList>
    </citation>
    <scope>NUCLEOTIDE SEQUENCE</scope>
    <source>
        <strain evidence="2">33844</strain>
    </source>
</reference>
<dbReference type="EMBL" id="JAPCXC010000080">
    <property type="protein sequence ID" value="KAJ1606310.1"/>
    <property type="molecule type" value="Genomic_DNA"/>
</dbReference>
<evidence type="ECO:0000256" key="1">
    <source>
        <dbReference type="SAM" id="Phobius"/>
    </source>
</evidence>
<proteinExistence type="predicted"/>